<feature type="binding site" evidence="12">
    <location>
        <position position="897"/>
    </location>
    <ligand>
        <name>Zn(2+)</name>
        <dbReference type="ChEBI" id="CHEBI:29105"/>
        <label>2</label>
    </ligand>
</feature>
<dbReference type="InterPro" id="IPR042102">
    <property type="entry name" value="RNA_pol_Rpb1_3_sf"/>
</dbReference>
<dbReference type="InterPro" id="IPR000722">
    <property type="entry name" value="RNA_pol_asu"/>
</dbReference>
<dbReference type="FunFam" id="1.10.150.390:FF:000002">
    <property type="entry name" value="DNA-directed RNA polymerase subunit beta"/>
    <property type="match status" value="1"/>
</dbReference>
<dbReference type="Gene3D" id="2.40.40.20">
    <property type="match status" value="1"/>
</dbReference>
<keyword evidence="6 12" id="KW-0548">Nucleotidyltransferase</keyword>
<proteinExistence type="inferred from homology"/>
<dbReference type="GO" id="GO:0006351">
    <property type="term" value="P:DNA-templated transcription"/>
    <property type="evidence" value="ECO:0007669"/>
    <property type="project" value="UniProtKB-UniRule"/>
</dbReference>
<dbReference type="GO" id="GO:0000287">
    <property type="term" value="F:magnesium ion binding"/>
    <property type="evidence" value="ECO:0007669"/>
    <property type="project" value="UniProtKB-UniRule"/>
</dbReference>
<dbReference type="InterPro" id="IPR044893">
    <property type="entry name" value="RNA_pol_Rpb1_clamp_domain"/>
</dbReference>
<dbReference type="InterPro" id="IPR007081">
    <property type="entry name" value="RNA_pol_Rpb1_5"/>
</dbReference>
<name>A0A3Q9JKN8_9GAMM</name>
<protein>
    <recommendedName>
        <fullName evidence="12">DNA-directed RNA polymerase subunit beta'</fullName>
        <shortName evidence="12">RNAP subunit beta'</shortName>
        <ecNumber evidence="12">2.7.7.6</ecNumber>
    </recommendedName>
    <alternativeName>
        <fullName evidence="12">RNA polymerase subunit beta'</fullName>
    </alternativeName>
    <alternativeName>
        <fullName evidence="12">Transcriptase subunit beta'</fullName>
    </alternativeName>
</protein>
<evidence type="ECO:0000256" key="10">
    <source>
        <dbReference type="ARBA" id="ARBA00023163"/>
    </source>
</evidence>
<comment type="function">
    <text evidence="12 13">DNA-dependent RNA polymerase catalyzes the transcription of DNA into RNA using the four ribonucleoside triphosphates as substrates.</text>
</comment>
<gene>
    <name evidence="12 15" type="primary">rpoC</name>
    <name evidence="15" type="ORF">DM558_14280</name>
</gene>
<evidence type="ECO:0000256" key="3">
    <source>
        <dbReference type="ARBA" id="ARBA00009839"/>
    </source>
</evidence>
<dbReference type="Proteomes" id="UP000273143">
    <property type="component" value="Chromosome"/>
</dbReference>
<feature type="binding site" evidence="12">
    <location>
        <position position="900"/>
    </location>
    <ligand>
        <name>Zn(2+)</name>
        <dbReference type="ChEBI" id="CHEBI:29105"/>
        <label>2</label>
    </ligand>
</feature>
<dbReference type="Gene3D" id="1.10.132.30">
    <property type="match status" value="1"/>
</dbReference>
<dbReference type="FunFam" id="1.10.40.90:FF:000001">
    <property type="entry name" value="DNA-directed RNA polymerase subunit beta"/>
    <property type="match status" value="1"/>
</dbReference>
<dbReference type="InterPro" id="IPR006592">
    <property type="entry name" value="RNA_pol_N"/>
</dbReference>
<comment type="similarity">
    <text evidence="1 12 13">Belongs to the RNA polymerase beta' chain family.</text>
</comment>
<comment type="cofactor">
    <cofactor evidence="12">
        <name>Zn(2+)</name>
        <dbReference type="ChEBI" id="CHEBI:29105"/>
    </cofactor>
    <text evidence="12">Binds 2 Zn(2+) ions per subunit.</text>
</comment>
<feature type="binding site" evidence="12">
    <location>
        <position position="70"/>
    </location>
    <ligand>
        <name>Zn(2+)</name>
        <dbReference type="ChEBI" id="CHEBI:29105"/>
        <label>1</label>
    </ligand>
</feature>
<dbReference type="PANTHER" id="PTHR19376">
    <property type="entry name" value="DNA-DIRECTED RNA POLYMERASE"/>
    <property type="match status" value="1"/>
</dbReference>
<dbReference type="SUPFAM" id="SSF64484">
    <property type="entry name" value="beta and beta-prime subunits of DNA dependent RNA-polymerase"/>
    <property type="match status" value="1"/>
</dbReference>
<feature type="binding site" evidence="12">
    <location>
        <position position="462"/>
    </location>
    <ligand>
        <name>Mg(2+)</name>
        <dbReference type="ChEBI" id="CHEBI:18420"/>
    </ligand>
</feature>
<dbReference type="CDD" id="cd01609">
    <property type="entry name" value="RNAP_beta'_N"/>
    <property type="match status" value="1"/>
</dbReference>
<comment type="similarity">
    <text evidence="2">In the N-terminal section; belongs to the RNA polymerase beta chain family.</text>
</comment>
<dbReference type="Gene3D" id="1.10.274.100">
    <property type="entry name" value="RNA polymerase Rpb1, domain 3"/>
    <property type="match status" value="1"/>
</dbReference>
<evidence type="ECO:0000256" key="1">
    <source>
        <dbReference type="ARBA" id="ARBA00006460"/>
    </source>
</evidence>
<dbReference type="Gene3D" id="1.10.150.390">
    <property type="match status" value="1"/>
</dbReference>
<feature type="binding site" evidence="12">
    <location>
        <position position="460"/>
    </location>
    <ligand>
        <name>Mg(2+)</name>
        <dbReference type="ChEBI" id="CHEBI:18420"/>
    </ligand>
</feature>
<dbReference type="InterPro" id="IPR007080">
    <property type="entry name" value="RNA_pol_Rpb1_1"/>
</dbReference>
<keyword evidence="4 12" id="KW-0240">DNA-directed RNA polymerase</keyword>
<dbReference type="SMART" id="SM00663">
    <property type="entry name" value="RPOLA_N"/>
    <property type="match status" value="1"/>
</dbReference>
<dbReference type="InterPro" id="IPR007083">
    <property type="entry name" value="RNA_pol_Rpb1_4"/>
</dbReference>
<dbReference type="Gene3D" id="2.40.50.100">
    <property type="match status" value="3"/>
</dbReference>
<feature type="binding site" evidence="12">
    <location>
        <position position="464"/>
    </location>
    <ligand>
        <name>Mg(2+)</name>
        <dbReference type="ChEBI" id="CHEBI:18420"/>
    </ligand>
</feature>
<dbReference type="CDD" id="cd02655">
    <property type="entry name" value="RNAP_beta'_C"/>
    <property type="match status" value="1"/>
</dbReference>
<feature type="domain" description="RNA polymerase N-terminal" evidence="14">
    <location>
        <begin position="235"/>
        <end position="514"/>
    </location>
</feature>
<keyword evidence="10 12" id="KW-0804">Transcription</keyword>
<feature type="binding site" evidence="12">
    <location>
        <position position="890"/>
    </location>
    <ligand>
        <name>Zn(2+)</name>
        <dbReference type="ChEBI" id="CHEBI:29105"/>
        <label>2</label>
    </ligand>
</feature>
<dbReference type="GO" id="GO:0003899">
    <property type="term" value="F:DNA-directed RNA polymerase activity"/>
    <property type="evidence" value="ECO:0007669"/>
    <property type="project" value="UniProtKB-UniRule"/>
</dbReference>
<dbReference type="PANTHER" id="PTHR19376:SF54">
    <property type="entry name" value="DNA-DIRECTED RNA POLYMERASE SUBUNIT BETA"/>
    <property type="match status" value="1"/>
</dbReference>
<evidence type="ECO:0000259" key="14">
    <source>
        <dbReference type="SMART" id="SM00663"/>
    </source>
</evidence>
<dbReference type="Pfam" id="PF00623">
    <property type="entry name" value="RNA_pol_Rpb1_2"/>
    <property type="match status" value="2"/>
</dbReference>
<dbReference type="FunFam" id="4.10.860.120:FF:000001">
    <property type="entry name" value="DNA-directed RNA polymerase subunit beta"/>
    <property type="match status" value="1"/>
</dbReference>
<comment type="similarity">
    <text evidence="3">In the C-terminal section; belongs to the RNA polymerase beta' chain family.</text>
</comment>
<dbReference type="FunFam" id="1.10.132.30:FF:000003">
    <property type="entry name" value="DNA-directed RNA polymerase subunit beta"/>
    <property type="match status" value="1"/>
</dbReference>
<dbReference type="Pfam" id="PF04998">
    <property type="entry name" value="RNA_pol_Rpb1_5"/>
    <property type="match status" value="1"/>
</dbReference>
<evidence type="ECO:0000256" key="5">
    <source>
        <dbReference type="ARBA" id="ARBA00022679"/>
    </source>
</evidence>
<evidence type="ECO:0000256" key="8">
    <source>
        <dbReference type="ARBA" id="ARBA00022833"/>
    </source>
</evidence>
<dbReference type="InterPro" id="IPR038120">
    <property type="entry name" value="Rpb1_funnel_sf"/>
</dbReference>
<comment type="subunit">
    <text evidence="12">The RNAP catalytic core consists of 2 alpha, 1 beta, 1 beta' and 1 omega subunit. When a sigma factor is associated with the core the holoenzyme is formed, which can initiate transcription.</text>
</comment>
<dbReference type="NCBIfam" id="TIGR02386">
    <property type="entry name" value="rpoC_TIGR"/>
    <property type="match status" value="1"/>
</dbReference>
<evidence type="ECO:0000256" key="11">
    <source>
        <dbReference type="ARBA" id="ARBA00048552"/>
    </source>
</evidence>
<dbReference type="Pfam" id="PF05000">
    <property type="entry name" value="RNA_pol_Rpb1_4"/>
    <property type="match status" value="1"/>
</dbReference>
<feature type="binding site" evidence="12">
    <location>
        <position position="88"/>
    </location>
    <ligand>
        <name>Zn(2+)</name>
        <dbReference type="ChEBI" id="CHEBI:29105"/>
        <label>1</label>
    </ligand>
</feature>
<dbReference type="EC" id="2.7.7.6" evidence="12"/>
<feature type="binding site" evidence="12">
    <location>
        <position position="815"/>
    </location>
    <ligand>
        <name>Zn(2+)</name>
        <dbReference type="ChEBI" id="CHEBI:29105"/>
        <label>2</label>
    </ligand>
</feature>
<dbReference type="HAMAP" id="MF_01322">
    <property type="entry name" value="RNApol_bact_RpoC"/>
    <property type="match status" value="1"/>
</dbReference>
<dbReference type="Pfam" id="PF04997">
    <property type="entry name" value="RNA_pol_Rpb1_1"/>
    <property type="match status" value="1"/>
</dbReference>
<comment type="catalytic activity">
    <reaction evidence="11 12 13">
        <text>RNA(n) + a ribonucleoside 5'-triphosphate = RNA(n+1) + diphosphate</text>
        <dbReference type="Rhea" id="RHEA:21248"/>
        <dbReference type="Rhea" id="RHEA-COMP:14527"/>
        <dbReference type="Rhea" id="RHEA-COMP:17342"/>
        <dbReference type="ChEBI" id="CHEBI:33019"/>
        <dbReference type="ChEBI" id="CHEBI:61557"/>
        <dbReference type="ChEBI" id="CHEBI:140395"/>
        <dbReference type="EC" id="2.7.7.6"/>
    </reaction>
</comment>
<dbReference type="InterPro" id="IPR012754">
    <property type="entry name" value="DNA-dir_RpoC_beta_prime_bact"/>
</dbReference>
<keyword evidence="5 12" id="KW-0808">Transferase</keyword>
<comment type="cofactor">
    <cofactor evidence="12">
        <name>Mg(2+)</name>
        <dbReference type="ChEBI" id="CHEBI:18420"/>
    </cofactor>
    <text evidence="12">Binds 1 Mg(2+) ion per subunit.</text>
</comment>
<evidence type="ECO:0000256" key="6">
    <source>
        <dbReference type="ARBA" id="ARBA00022695"/>
    </source>
</evidence>
<feature type="binding site" evidence="12">
    <location>
        <position position="85"/>
    </location>
    <ligand>
        <name>Zn(2+)</name>
        <dbReference type="ChEBI" id="CHEBI:29105"/>
        <label>1</label>
    </ligand>
</feature>
<evidence type="ECO:0000256" key="12">
    <source>
        <dbReference type="HAMAP-Rule" id="MF_01322"/>
    </source>
</evidence>
<dbReference type="GO" id="GO:0005829">
    <property type="term" value="C:cytosol"/>
    <property type="evidence" value="ECO:0007669"/>
    <property type="project" value="UniProtKB-ARBA"/>
</dbReference>
<dbReference type="Gene3D" id="1.10.40.90">
    <property type="match status" value="1"/>
</dbReference>
<dbReference type="GO" id="GO:0000428">
    <property type="term" value="C:DNA-directed RNA polymerase complex"/>
    <property type="evidence" value="ECO:0007669"/>
    <property type="project" value="UniProtKB-KW"/>
</dbReference>
<dbReference type="InterPro" id="IPR007066">
    <property type="entry name" value="RNA_pol_Rpb1_3"/>
</dbReference>
<reference evidence="16" key="1">
    <citation type="submission" date="2018-06" db="EMBL/GenBank/DDBJ databases">
        <title>Complete genome of Pseudomonas insecticola strain QZS01.</title>
        <authorList>
            <person name="Wang J."/>
            <person name="Su Q."/>
        </authorList>
    </citation>
    <scope>NUCLEOTIDE SEQUENCE [LARGE SCALE GENOMIC DNA]</scope>
    <source>
        <strain evidence="16">QZS01</strain>
    </source>
</reference>
<organism evidence="15 16">
    <name type="scientific">Entomomonas moraniae</name>
    <dbReference type="NCBI Taxonomy" id="2213226"/>
    <lineage>
        <taxon>Bacteria</taxon>
        <taxon>Pseudomonadati</taxon>
        <taxon>Pseudomonadota</taxon>
        <taxon>Gammaproteobacteria</taxon>
        <taxon>Pseudomonadales</taxon>
        <taxon>Pseudomonadaceae</taxon>
        <taxon>Entomomonas</taxon>
    </lineage>
</organism>
<evidence type="ECO:0000256" key="4">
    <source>
        <dbReference type="ARBA" id="ARBA00022478"/>
    </source>
</evidence>
<evidence type="ECO:0000256" key="7">
    <source>
        <dbReference type="ARBA" id="ARBA00022723"/>
    </source>
</evidence>
<accession>A0A3Q9JKN8</accession>
<feature type="binding site" evidence="12">
    <location>
        <position position="72"/>
    </location>
    <ligand>
        <name>Zn(2+)</name>
        <dbReference type="ChEBI" id="CHEBI:29105"/>
        <label>1</label>
    </ligand>
</feature>
<keyword evidence="7 12" id="KW-0479">Metal-binding</keyword>
<keyword evidence="16" id="KW-1185">Reference proteome</keyword>
<evidence type="ECO:0000256" key="9">
    <source>
        <dbReference type="ARBA" id="ARBA00022842"/>
    </source>
</evidence>
<dbReference type="InterPro" id="IPR045867">
    <property type="entry name" value="DNA-dir_RpoC_beta_prime"/>
</dbReference>
<dbReference type="KEGG" id="emo:DM558_14280"/>
<evidence type="ECO:0000313" key="16">
    <source>
        <dbReference type="Proteomes" id="UP000273143"/>
    </source>
</evidence>
<keyword evidence="9 12" id="KW-0460">Magnesium</keyword>
<dbReference type="Gene3D" id="4.10.860.120">
    <property type="entry name" value="RNA polymerase II, clamp domain"/>
    <property type="match status" value="1"/>
</dbReference>
<dbReference type="GO" id="GO:0008270">
    <property type="term" value="F:zinc ion binding"/>
    <property type="evidence" value="ECO:0007669"/>
    <property type="project" value="UniProtKB-UniRule"/>
</dbReference>
<dbReference type="Pfam" id="PF04983">
    <property type="entry name" value="RNA_pol_Rpb1_3"/>
    <property type="match status" value="1"/>
</dbReference>
<dbReference type="EMBL" id="CP029822">
    <property type="protein sequence ID" value="AZS51860.1"/>
    <property type="molecule type" value="Genomic_DNA"/>
</dbReference>
<evidence type="ECO:0000313" key="15">
    <source>
        <dbReference type="EMBL" id="AZS51860.1"/>
    </source>
</evidence>
<dbReference type="GO" id="GO:0003677">
    <property type="term" value="F:DNA binding"/>
    <property type="evidence" value="ECO:0007669"/>
    <property type="project" value="UniProtKB-UniRule"/>
</dbReference>
<sequence>MKDLLNLLKNQGQPDEFDAIRIGLASPEMIRSWSFGEVKKPETINYRTFKPERDGLFCAKIFGPVKDYECLCGKYKRLKHRGVICEKCGVEVALTKVRRERMGHIELASPTAHIWFLKSLPSRIGLLLDMTLRDIERVLYFESYVVIDPGMTTLEKGQLLNDEQYFEALEEFADEFDARMGAEAIRELLIQIDLDHEINTLREEIPQTNSETKIKKLSKRLKLMEAFKNSGNKPEWMILTVLPVLPPDLRPLVPLDGGRFATSDLNDLYRRVINRNNRLKRLLDLSAPDIIVRNEKRMLQESVDALLDNGRRGRAITGSNKRPLKSLADMIKGKQGRFRQNLLGKRVDYSGRSVITVGPALRLHQCGLPKKMALELFKPFIFGKLEARGIATTIKAAKKMVERELPEVWDVLADVIREHPVLLNRAPTLHRLGIQAFEPVLIEGKAIQLHPLVCAAYNADFDGDQMAVHVPLTIEAQLEARALMMSTNNVLSPANGEPVIVPSQDVVLGLYYMTREAINAKGEGRIFSDLQEVDRSYRAGEASLHAKIKVRINEVVKDRDSKEITKNTRVVDTTIGRALLFQIVPKGLSFDVVNQPMKKKAISKLINQAYRTVGLKDTVIFADQLMYTGFAFSTLSGVSIGVNDFVIPAEKKVIIEKATKEVKEIESQYASGLVTQGEKYNKVIDLWSKANDEVSKAMMANLSKEKVIDREGKEVEQESFNSMYMMADSGARGSAAQIRQLAGMRGLMAKPDGSIIETPIIANFREGLNVLQYFISTHGARKGLADTALKTANSGYLTRRLVDVAQDLVVTETDCGTDQGLLMTAHIEGGEIVEPLSERVLGRVVAQDVMKPGTKSDVIIPAGTLLDEKWVEFVEDSNVDEIFVRSSITCESRHGLCAKCYGRDLARGHLVNMGEAVGVIAAQSIGEPGTQLTMRTFHIGGAASRSAAIDSVQVRSAGTAKLHNLKYVIRADGALVAVSRSGELAIADEFGRERERYKLPYGAVIMINDGDKVEAGAVIAKWDPSTHPIISEVEGIVSFVGMEEGITIKRQADELTGLTNIEVMDQKDRPAAGKDIRPAVKLLDAKGKDLLLPGTDVPAQYLLPANALVSLTDGAKIGVGEVIARIPNETVKTRDITGGLPRVADLFEARRPKEPSILAEISGTISFGKETKGKRRLVITPVDGGEPYEELIPKWRHLNVFEGEQVSRGEVISDGPSNPHDILRLLGVSALANYIVQEIQEVYRLQGVKINDKHIETILRQMLRKVEITESGDSSLIKGDQAELTKVLEENEILVAANKFTAKYERVLLGITKASLSTESFISAASFQETTRVLTEAAVTGKRDYLRGLKENVVVGRLIPAGTGLTYHNERKQNRDIDTNQVTADEVEAALTEALNLSES</sequence>
<dbReference type="Gene3D" id="1.10.1790.20">
    <property type="match status" value="1"/>
</dbReference>
<dbReference type="RefSeq" id="WP_127164543.1">
    <property type="nucleotide sequence ID" value="NZ_CP029822.1"/>
</dbReference>
<evidence type="ECO:0000256" key="13">
    <source>
        <dbReference type="RuleBase" id="RU004279"/>
    </source>
</evidence>
<keyword evidence="8 12" id="KW-0862">Zinc</keyword>
<evidence type="ECO:0000256" key="2">
    <source>
        <dbReference type="ARBA" id="ARBA00007616"/>
    </source>
</evidence>